<evidence type="ECO:0000313" key="1">
    <source>
        <dbReference type="EMBL" id="GAA1542409.1"/>
    </source>
</evidence>
<organism evidence="1 2">
    <name type="scientific">Kribbella lupini</name>
    <dbReference type="NCBI Taxonomy" id="291602"/>
    <lineage>
        <taxon>Bacteria</taxon>
        <taxon>Bacillati</taxon>
        <taxon>Actinomycetota</taxon>
        <taxon>Actinomycetes</taxon>
        <taxon>Propionibacteriales</taxon>
        <taxon>Kribbellaceae</taxon>
        <taxon>Kribbella</taxon>
    </lineage>
</organism>
<protein>
    <recommendedName>
        <fullName evidence="3">Tetratricopeptide repeat protein</fullName>
    </recommendedName>
</protein>
<dbReference type="EMBL" id="BAAANC010000002">
    <property type="protein sequence ID" value="GAA1542409.1"/>
    <property type="molecule type" value="Genomic_DNA"/>
</dbReference>
<sequence length="96" mass="10420">MNPRPGFAQPPLSDFTGRAESVDELLDLVRNPERAAPEIVLSAIGGMGRVGRADEAHEAWRRAAMLYDREADARAAGVRRLLAESPPDRGRAGQGR</sequence>
<evidence type="ECO:0008006" key="3">
    <source>
        <dbReference type="Google" id="ProtNLM"/>
    </source>
</evidence>
<evidence type="ECO:0000313" key="2">
    <source>
        <dbReference type="Proteomes" id="UP001500363"/>
    </source>
</evidence>
<reference evidence="2" key="1">
    <citation type="journal article" date="2019" name="Int. J. Syst. Evol. Microbiol.">
        <title>The Global Catalogue of Microorganisms (GCM) 10K type strain sequencing project: providing services to taxonomists for standard genome sequencing and annotation.</title>
        <authorList>
            <consortium name="The Broad Institute Genomics Platform"/>
            <consortium name="The Broad Institute Genome Sequencing Center for Infectious Disease"/>
            <person name="Wu L."/>
            <person name="Ma J."/>
        </authorList>
    </citation>
    <scope>NUCLEOTIDE SEQUENCE [LARGE SCALE GENOMIC DNA]</scope>
    <source>
        <strain evidence="2">JCM 14303</strain>
    </source>
</reference>
<comment type="caution">
    <text evidence="1">The sequence shown here is derived from an EMBL/GenBank/DDBJ whole genome shotgun (WGS) entry which is preliminary data.</text>
</comment>
<dbReference type="RefSeq" id="WP_344178506.1">
    <property type="nucleotide sequence ID" value="NZ_BAAANC010000002.1"/>
</dbReference>
<dbReference type="Proteomes" id="UP001500363">
    <property type="component" value="Unassembled WGS sequence"/>
</dbReference>
<accession>A0ABP4MEJ6</accession>
<proteinExistence type="predicted"/>
<keyword evidence="2" id="KW-1185">Reference proteome</keyword>
<name>A0ABP4MEJ6_9ACTN</name>
<gene>
    <name evidence="1" type="ORF">GCM10009741_52130</name>
</gene>